<keyword evidence="6 7" id="KW-0472">Membrane</keyword>
<dbReference type="Gene3D" id="1.20.81.30">
    <property type="entry name" value="Type II secretion system (T2SS), domain F"/>
    <property type="match status" value="2"/>
</dbReference>
<comment type="similarity">
    <text evidence="2">Belongs to the GSP F family.</text>
</comment>
<dbReference type="InterPro" id="IPR018076">
    <property type="entry name" value="T2SS_GspF_dom"/>
</dbReference>
<organism evidence="9 10">
    <name type="scientific">Methylomagnum ishizawai</name>
    <dbReference type="NCBI Taxonomy" id="1760988"/>
    <lineage>
        <taxon>Bacteria</taxon>
        <taxon>Pseudomonadati</taxon>
        <taxon>Pseudomonadota</taxon>
        <taxon>Gammaproteobacteria</taxon>
        <taxon>Methylococcales</taxon>
        <taxon>Methylococcaceae</taxon>
        <taxon>Methylomagnum</taxon>
    </lineage>
</organism>
<evidence type="ECO:0000259" key="8">
    <source>
        <dbReference type="Pfam" id="PF00482"/>
    </source>
</evidence>
<dbReference type="GO" id="GO:0005886">
    <property type="term" value="C:plasma membrane"/>
    <property type="evidence" value="ECO:0007669"/>
    <property type="project" value="UniProtKB-SubCell"/>
</dbReference>
<dbReference type="InterPro" id="IPR042094">
    <property type="entry name" value="T2SS_GspF_sf"/>
</dbReference>
<accession>A0A1Y6CYI8</accession>
<keyword evidence="10" id="KW-1185">Reference proteome</keyword>
<feature type="transmembrane region" description="Helical" evidence="7">
    <location>
        <begin position="114"/>
        <end position="131"/>
    </location>
</feature>
<sequence length="334" mass="36196">MAKTFRLDHPKQRADLYIQLAALERAGIAPIQALAMLDPPKTEDSDQLLQLLRSRLERGADWVETGRRYGLFTEFDAALLGAAATTGSLARTYQQLSEHYDAQARRRGQIRARLALPVAVLVLAGLIQPVPELVLGRVDGLGYLKLALLPLLPMGLGAYALFRLPAWFRGGALSPFRAGFDALLLRLPTLGRYQMRRNLRDFWSSLALLLEAGVPMLDAFPKALGTVDNLVLRAQLAPAERALKRGGDLASALRALPWPGPPEALSFVATGEASGELPALLRRYAGQEAERIARFDDALAEWLPRLVYGAVLALMAASILGSGAFMPSAALSAL</sequence>
<dbReference type="PANTHER" id="PTHR30012:SF0">
    <property type="entry name" value="TYPE II SECRETION SYSTEM PROTEIN F-RELATED"/>
    <property type="match status" value="1"/>
</dbReference>
<evidence type="ECO:0000256" key="7">
    <source>
        <dbReference type="SAM" id="Phobius"/>
    </source>
</evidence>
<evidence type="ECO:0000256" key="3">
    <source>
        <dbReference type="ARBA" id="ARBA00022475"/>
    </source>
</evidence>
<keyword evidence="4 7" id="KW-0812">Transmembrane</keyword>
<feature type="domain" description="Type II secretion system protein GspF" evidence="8">
    <location>
        <begin position="204"/>
        <end position="320"/>
    </location>
</feature>
<dbReference type="RefSeq" id="WP_085213406.1">
    <property type="nucleotide sequence ID" value="NZ_FXAM01000001.1"/>
</dbReference>
<evidence type="ECO:0000256" key="6">
    <source>
        <dbReference type="ARBA" id="ARBA00023136"/>
    </source>
</evidence>
<dbReference type="STRING" id="1760988.SAMN02949497_2660"/>
<name>A0A1Y6CYI8_9GAMM</name>
<keyword evidence="5 7" id="KW-1133">Transmembrane helix</keyword>
<keyword evidence="3" id="KW-1003">Cell membrane</keyword>
<evidence type="ECO:0000313" key="9">
    <source>
        <dbReference type="EMBL" id="SMF95300.1"/>
    </source>
</evidence>
<dbReference type="PANTHER" id="PTHR30012">
    <property type="entry name" value="GENERAL SECRETION PATHWAY PROTEIN"/>
    <property type="match status" value="1"/>
</dbReference>
<dbReference type="EMBL" id="FXAM01000001">
    <property type="protein sequence ID" value="SMF95300.1"/>
    <property type="molecule type" value="Genomic_DNA"/>
</dbReference>
<evidence type="ECO:0000256" key="2">
    <source>
        <dbReference type="ARBA" id="ARBA00005745"/>
    </source>
</evidence>
<dbReference type="AlphaFoldDB" id="A0A1Y6CYI8"/>
<feature type="transmembrane region" description="Helical" evidence="7">
    <location>
        <begin position="143"/>
        <end position="162"/>
    </location>
</feature>
<proteinExistence type="inferred from homology"/>
<feature type="transmembrane region" description="Helical" evidence="7">
    <location>
        <begin position="306"/>
        <end position="326"/>
    </location>
</feature>
<evidence type="ECO:0000313" key="10">
    <source>
        <dbReference type="Proteomes" id="UP000192923"/>
    </source>
</evidence>
<protein>
    <submittedName>
        <fullName evidence="9">General secretion pathway protein F</fullName>
    </submittedName>
</protein>
<dbReference type="InterPro" id="IPR003004">
    <property type="entry name" value="GspF/PilC"/>
</dbReference>
<dbReference type="Proteomes" id="UP000192923">
    <property type="component" value="Unassembled WGS sequence"/>
</dbReference>
<evidence type="ECO:0000256" key="5">
    <source>
        <dbReference type="ARBA" id="ARBA00022989"/>
    </source>
</evidence>
<gene>
    <name evidence="9" type="ORF">SAMN02949497_2660</name>
</gene>
<dbReference type="OrthoDB" id="8750382at2"/>
<dbReference type="Pfam" id="PF00482">
    <property type="entry name" value="T2SSF"/>
    <property type="match status" value="2"/>
</dbReference>
<evidence type="ECO:0000256" key="4">
    <source>
        <dbReference type="ARBA" id="ARBA00022692"/>
    </source>
</evidence>
<feature type="domain" description="Type II secretion system protein GspF" evidence="8">
    <location>
        <begin position="19"/>
        <end position="127"/>
    </location>
</feature>
<comment type="subcellular location">
    <subcellularLocation>
        <location evidence="1">Cell membrane</location>
        <topology evidence="1">Multi-pass membrane protein</topology>
    </subcellularLocation>
</comment>
<evidence type="ECO:0000256" key="1">
    <source>
        <dbReference type="ARBA" id="ARBA00004651"/>
    </source>
</evidence>
<reference evidence="9 10" key="1">
    <citation type="submission" date="2016-12" db="EMBL/GenBank/DDBJ databases">
        <authorList>
            <person name="Song W.-J."/>
            <person name="Kurnit D.M."/>
        </authorList>
    </citation>
    <scope>NUCLEOTIDE SEQUENCE [LARGE SCALE GENOMIC DNA]</scope>
    <source>
        <strain evidence="9 10">175</strain>
    </source>
</reference>